<evidence type="ECO:0000313" key="2">
    <source>
        <dbReference type="Proteomes" id="UP000507470"/>
    </source>
</evidence>
<dbReference type="OrthoDB" id="10014409at2759"/>
<keyword evidence="2" id="KW-1185">Reference proteome</keyword>
<sequence length="384" mass="43975">MTFFHHSGQSFSQIDYILLRNLSIYKQHKIWNRSATNIPAHVPVETKTIVKIPSGANRKPSEGTSYKKLLWDEIDTETYNSKFSEGLLKIQYDESTSDQLQTITNELTKATKLAVPAKPINPPTKYNNYRFKAANFNTACDWSIGEKENSHSNQRKVFAKYYEDLYMPKDSEYDNSYLEHCKTRLNLIEKFYKENPATSDPYTEKEIQNSMENLNIGKLPDEHGLTAEHLKYAKMVLTPVLTTLFNKIKEINSIPKAFKTMSRATEEFTVTSIIGKVHELCILKKLQLLPGPDLQFGFTEGLCPLMARLLITEAKCEKLPKNIPLFITTVDVQSAFDVVKHIILMDKLLDQTIPTDLLQLTKGLYTDLESKIKWMGDTSDTLNI</sequence>
<gene>
    <name evidence="1" type="ORF">MCOR_51208</name>
</gene>
<organism evidence="1 2">
    <name type="scientific">Mytilus coruscus</name>
    <name type="common">Sea mussel</name>
    <dbReference type="NCBI Taxonomy" id="42192"/>
    <lineage>
        <taxon>Eukaryota</taxon>
        <taxon>Metazoa</taxon>
        <taxon>Spiralia</taxon>
        <taxon>Lophotrochozoa</taxon>
        <taxon>Mollusca</taxon>
        <taxon>Bivalvia</taxon>
        <taxon>Autobranchia</taxon>
        <taxon>Pteriomorphia</taxon>
        <taxon>Mytilida</taxon>
        <taxon>Mytiloidea</taxon>
        <taxon>Mytilidae</taxon>
        <taxon>Mytilinae</taxon>
        <taxon>Mytilus</taxon>
    </lineage>
</organism>
<dbReference type="AlphaFoldDB" id="A0A6J8EFP7"/>
<name>A0A6J8EFP7_MYTCO</name>
<evidence type="ECO:0000313" key="1">
    <source>
        <dbReference type="EMBL" id="CAC5418796.1"/>
    </source>
</evidence>
<reference evidence="1 2" key="1">
    <citation type="submission" date="2020-06" db="EMBL/GenBank/DDBJ databases">
        <authorList>
            <person name="Li R."/>
            <person name="Bekaert M."/>
        </authorList>
    </citation>
    <scope>NUCLEOTIDE SEQUENCE [LARGE SCALE GENOMIC DNA]</scope>
    <source>
        <strain evidence="2">wild</strain>
    </source>
</reference>
<proteinExistence type="predicted"/>
<accession>A0A6J8EFP7</accession>
<dbReference type="EMBL" id="CACVKT020008950">
    <property type="protein sequence ID" value="CAC5418796.1"/>
    <property type="molecule type" value="Genomic_DNA"/>
</dbReference>
<dbReference type="PANTHER" id="PTHR19446">
    <property type="entry name" value="REVERSE TRANSCRIPTASES"/>
    <property type="match status" value="1"/>
</dbReference>
<protein>
    <submittedName>
        <fullName evidence="1">RYR1</fullName>
    </submittedName>
</protein>
<dbReference type="Proteomes" id="UP000507470">
    <property type="component" value="Unassembled WGS sequence"/>
</dbReference>